<reference evidence="3" key="1">
    <citation type="journal article" date="2011" name="Science">
        <title>The plant cell wall-decomposing machinery underlies the functional diversity of forest fungi.</title>
        <authorList>
            <person name="Eastwood D.C."/>
            <person name="Floudas D."/>
            <person name="Binder M."/>
            <person name="Majcherczyk A."/>
            <person name="Schneider P."/>
            <person name="Aerts A."/>
            <person name="Asiegbu F.O."/>
            <person name="Baker S.E."/>
            <person name="Barry K."/>
            <person name="Bendiksby M."/>
            <person name="Blumentritt M."/>
            <person name="Coutinho P.M."/>
            <person name="Cullen D."/>
            <person name="de Vries R.P."/>
            <person name="Gathman A."/>
            <person name="Goodell B."/>
            <person name="Henrissat B."/>
            <person name="Ihrmark K."/>
            <person name="Kauserud H."/>
            <person name="Kohler A."/>
            <person name="LaButti K."/>
            <person name="Lapidus A."/>
            <person name="Lavin J.L."/>
            <person name="Lee Y.-H."/>
            <person name="Lindquist E."/>
            <person name="Lilly W."/>
            <person name="Lucas S."/>
            <person name="Morin E."/>
            <person name="Murat C."/>
            <person name="Oguiza J.A."/>
            <person name="Park J."/>
            <person name="Pisabarro A.G."/>
            <person name="Riley R."/>
            <person name="Rosling A."/>
            <person name="Salamov A."/>
            <person name="Schmidt O."/>
            <person name="Schmutz J."/>
            <person name="Skrede I."/>
            <person name="Stenlid J."/>
            <person name="Wiebenga A."/>
            <person name="Xie X."/>
            <person name="Kuees U."/>
            <person name="Hibbett D.S."/>
            <person name="Hoffmeister D."/>
            <person name="Hoegberg N."/>
            <person name="Martin F."/>
            <person name="Grigoriev I.V."/>
            <person name="Watkinson S.C."/>
        </authorList>
    </citation>
    <scope>NUCLEOTIDE SEQUENCE [LARGE SCALE GENOMIC DNA]</scope>
    <source>
        <strain evidence="3">strain S7.3</strain>
    </source>
</reference>
<dbReference type="InParanoid" id="F8PHB8"/>
<evidence type="ECO:0000313" key="3">
    <source>
        <dbReference type="Proteomes" id="UP000008063"/>
    </source>
</evidence>
<dbReference type="EMBL" id="GL945474">
    <property type="protein sequence ID" value="EGO04964.1"/>
    <property type="molecule type" value="Genomic_DNA"/>
</dbReference>
<keyword evidence="3" id="KW-1185">Reference proteome</keyword>
<accession>F8PHB8</accession>
<feature type="compositionally biased region" description="Basic and acidic residues" evidence="1">
    <location>
        <begin position="35"/>
        <end position="47"/>
    </location>
</feature>
<protein>
    <submittedName>
        <fullName evidence="2">Uncharacterized protein</fullName>
    </submittedName>
</protein>
<sequence length="109" mass="11964">MVWVRKQPGVGANKQAPNGSKKQDNQASNWEQDSEIEHMARPIDPNDLKPVTSHRLPVTRGLRIAPTQTLFDPNPTECAEKCAATTLQGSQTQWVKANGSDLDKTLASD</sequence>
<gene>
    <name evidence="2" type="ORF">SERLA73DRAFT_68618</name>
</gene>
<dbReference type="HOGENOM" id="CLU_2185536_0_0_1"/>
<organism evidence="3">
    <name type="scientific">Serpula lacrymans var. lacrymans (strain S7.3)</name>
    <name type="common">Dry rot fungus</name>
    <dbReference type="NCBI Taxonomy" id="936435"/>
    <lineage>
        <taxon>Eukaryota</taxon>
        <taxon>Fungi</taxon>
        <taxon>Dikarya</taxon>
        <taxon>Basidiomycota</taxon>
        <taxon>Agaricomycotina</taxon>
        <taxon>Agaricomycetes</taxon>
        <taxon>Agaricomycetidae</taxon>
        <taxon>Boletales</taxon>
        <taxon>Coniophorineae</taxon>
        <taxon>Serpulaceae</taxon>
        <taxon>Serpula</taxon>
    </lineage>
</organism>
<dbReference type="Proteomes" id="UP000008063">
    <property type="component" value="Unassembled WGS sequence"/>
</dbReference>
<evidence type="ECO:0000313" key="2">
    <source>
        <dbReference type="EMBL" id="EGO04964.1"/>
    </source>
</evidence>
<feature type="compositionally biased region" description="Polar residues" evidence="1">
    <location>
        <begin position="15"/>
        <end position="31"/>
    </location>
</feature>
<evidence type="ECO:0000256" key="1">
    <source>
        <dbReference type="SAM" id="MobiDB-lite"/>
    </source>
</evidence>
<feature type="region of interest" description="Disordered" evidence="1">
    <location>
        <begin position="1"/>
        <end position="53"/>
    </location>
</feature>
<name>F8PHB8_SERL3</name>
<dbReference type="AlphaFoldDB" id="F8PHB8"/>
<proteinExistence type="predicted"/>